<comment type="caution">
    <text evidence="1">The sequence shown here is derived from an EMBL/GenBank/DDBJ whole genome shotgun (WGS) entry which is preliminary data.</text>
</comment>
<dbReference type="Proteomes" id="UP001184376">
    <property type="component" value="Unassembled WGS sequence"/>
</dbReference>
<accession>A0ACC6IUD6</accession>
<dbReference type="EMBL" id="JAVDRG010000002">
    <property type="protein sequence ID" value="MDR6441390.1"/>
    <property type="molecule type" value="Genomic_DNA"/>
</dbReference>
<evidence type="ECO:0000313" key="2">
    <source>
        <dbReference type="Proteomes" id="UP001184376"/>
    </source>
</evidence>
<protein>
    <submittedName>
        <fullName evidence="1">Uncharacterized protein</fullName>
    </submittedName>
</protein>
<evidence type="ECO:0000313" key="1">
    <source>
        <dbReference type="EMBL" id="MDR6441390.1"/>
    </source>
</evidence>
<sequence length="216" mass="25158">MKLYLEQYWIAIVTLLSILGLVSCGSGRYIEELPYLHSSEQYTKELDGIKKRTDSTFAIEEFDDRKLNDEEMSIRERYSIIMRVMPKKVINYKLYSFIDQWIGSSAKQMSNQKNGTDCAQFASLLFNEVYHETISPIPEKVFRSKDIELFTGRNFLQEGDILFFRYDKGHPISDEGIYLQNNKIVACTAGGLNIYDFNDQYFQLRYIAAGRLKPKS</sequence>
<gene>
    <name evidence="1" type="ORF">J2795_002090</name>
</gene>
<reference evidence="1" key="1">
    <citation type="submission" date="2023-07" db="EMBL/GenBank/DDBJ databases">
        <title>Sorghum-associated microbial communities from plants grown in Nebraska, USA.</title>
        <authorList>
            <person name="Schachtman D."/>
        </authorList>
    </citation>
    <scope>NUCLEOTIDE SEQUENCE</scope>
    <source>
        <strain evidence="1">DS1280</strain>
    </source>
</reference>
<organism evidence="1 2">
    <name type="scientific">Chryseobacterium bernardetii</name>
    <dbReference type="NCBI Taxonomy" id="1241978"/>
    <lineage>
        <taxon>Bacteria</taxon>
        <taxon>Pseudomonadati</taxon>
        <taxon>Bacteroidota</taxon>
        <taxon>Flavobacteriia</taxon>
        <taxon>Flavobacteriales</taxon>
        <taxon>Weeksellaceae</taxon>
        <taxon>Chryseobacterium group</taxon>
        <taxon>Chryseobacterium</taxon>
    </lineage>
</organism>
<proteinExistence type="predicted"/>
<name>A0ACC6IUD6_9FLAO</name>
<keyword evidence="2" id="KW-1185">Reference proteome</keyword>